<name>A0A0F9RMR3_9ZZZZ</name>
<dbReference type="Pfam" id="PF07733">
    <property type="entry name" value="DNA_pol3_alpha"/>
    <property type="match status" value="1"/>
</dbReference>
<evidence type="ECO:0000259" key="10">
    <source>
        <dbReference type="Pfam" id="PF14579"/>
    </source>
</evidence>
<dbReference type="InterPro" id="IPR040982">
    <property type="entry name" value="DNA_pol3_finger"/>
</dbReference>
<keyword evidence="6" id="KW-0239">DNA-directed DNA polymerase</keyword>
<dbReference type="InterPro" id="IPR012340">
    <property type="entry name" value="NA-bd_OB-fold"/>
</dbReference>
<keyword evidence="3" id="KW-0808">Transferase</keyword>
<dbReference type="GO" id="GO:0008408">
    <property type="term" value="F:3'-5' exonuclease activity"/>
    <property type="evidence" value="ECO:0007669"/>
    <property type="project" value="InterPro"/>
</dbReference>
<evidence type="ECO:0000256" key="2">
    <source>
        <dbReference type="ARBA" id="ARBA00012417"/>
    </source>
</evidence>
<dbReference type="GO" id="GO:0003676">
    <property type="term" value="F:nucleic acid binding"/>
    <property type="evidence" value="ECO:0007669"/>
    <property type="project" value="InterPro"/>
</dbReference>
<dbReference type="GO" id="GO:0006260">
    <property type="term" value="P:DNA replication"/>
    <property type="evidence" value="ECO:0007669"/>
    <property type="project" value="UniProtKB-KW"/>
</dbReference>
<protein>
    <recommendedName>
        <fullName evidence="2">DNA-directed DNA polymerase</fullName>
        <ecNumber evidence="2">2.7.7.7</ecNumber>
    </recommendedName>
</protein>
<evidence type="ECO:0000256" key="5">
    <source>
        <dbReference type="ARBA" id="ARBA00022705"/>
    </source>
</evidence>
<dbReference type="Pfam" id="PF01336">
    <property type="entry name" value="tRNA_anti-codon"/>
    <property type="match status" value="1"/>
</dbReference>
<evidence type="ECO:0000256" key="1">
    <source>
        <dbReference type="ARBA" id="ARBA00004496"/>
    </source>
</evidence>
<sequence length="707" mass="79747">RDVGRALEVPLPEVDKIAKMIPPFGPDATIEGALKKIPQLKELRDKDAKIAHLLSVAQKLEGQVRHPSIHAAGIVIAPKPLVEFMPLYQSAKGEITTQFPMQDIEAIGLLKMDLLGLRNLTVIQDTIELVKKETGEMIDIKNISLDDKKTFEVFKSGNTDGVFQFESSGMKDLLRNFKPETFPDLIALNALYRPGPLKSGMTDEFIKCKNHPERISYECAEFEPILKETQGIIVYQEQVMKIATEVAGFSLAEADILRKAMGKKVTSMMKAQKQRFVQGAKKKGLSQAKANKIFDQINYFAGYGFNKSHSTAYAYLAYRTAYLKAHYPSHFMAALLTSEAERGVTSQVARYINECDELGIKILSPDINESDFNFTVVKEDIRFGLSAVKNVGEGSVRALIQAREKGGKFTSPFDICEVADSKVINRKVIESLIKAGALDSLGWRRSQMFHLVDKVIEYSHEMQEIKSSKQSFLFGSGQIEPPPIPPEVEGMPEWDESLILSYEKDALGLYITGHPLAKFGKQLKRLISESISQLDEEKDFNSEIRVAGIISSLKPLKTRKDERMATFILEDLSGRIEVVVFPDSYKRYYDYLREDQLVWVKGKFLGEGESQRIHLLQVMPLADAFQKQAKRIMLRVFLPGIEESVFEELRGMLDENRGECPVFFELETPHSYRMVVQSMDIHGISLSEDITTRIESLLGEDSVLIEY</sequence>
<keyword evidence="4" id="KW-0548">Nucleotidyltransferase</keyword>
<evidence type="ECO:0000259" key="11">
    <source>
        <dbReference type="Pfam" id="PF17657"/>
    </source>
</evidence>
<evidence type="ECO:0000256" key="6">
    <source>
        <dbReference type="ARBA" id="ARBA00022932"/>
    </source>
</evidence>
<dbReference type="GO" id="GO:0003887">
    <property type="term" value="F:DNA-directed DNA polymerase activity"/>
    <property type="evidence" value="ECO:0007669"/>
    <property type="project" value="UniProtKB-KW"/>
</dbReference>
<feature type="domain" description="Bacterial DNA polymerase III alpha subunit NTPase" evidence="9">
    <location>
        <begin position="1"/>
        <end position="116"/>
    </location>
</feature>
<dbReference type="InterPro" id="IPR004805">
    <property type="entry name" value="DnaE2/DnaE/PolC"/>
</dbReference>
<dbReference type="InterPro" id="IPR041931">
    <property type="entry name" value="DNA_pol3_alpha_thumb_dom"/>
</dbReference>
<dbReference type="InterPro" id="IPR004365">
    <property type="entry name" value="NA-bd_OB_tRNA"/>
</dbReference>
<dbReference type="CDD" id="cd04485">
    <property type="entry name" value="DnaE_OBF"/>
    <property type="match status" value="1"/>
</dbReference>
<comment type="subcellular location">
    <subcellularLocation>
        <location evidence="1">Cytoplasm</location>
    </subcellularLocation>
</comment>
<feature type="domain" description="DNA polymerase III alpha subunit finger" evidence="11">
    <location>
        <begin position="119"/>
        <end position="284"/>
    </location>
</feature>
<evidence type="ECO:0000259" key="8">
    <source>
        <dbReference type="Pfam" id="PF01336"/>
    </source>
</evidence>
<comment type="caution">
    <text evidence="12">The sequence shown here is derived from an EMBL/GenBank/DDBJ whole genome shotgun (WGS) entry which is preliminary data.</text>
</comment>
<dbReference type="PANTHER" id="PTHR32294:SF0">
    <property type="entry name" value="DNA POLYMERASE III SUBUNIT ALPHA"/>
    <property type="match status" value="1"/>
</dbReference>
<keyword evidence="5" id="KW-0235">DNA replication</keyword>
<dbReference type="InterPro" id="IPR029460">
    <property type="entry name" value="DNAPol_HHH"/>
</dbReference>
<feature type="non-terminal residue" evidence="12">
    <location>
        <position position="1"/>
    </location>
</feature>
<dbReference type="NCBIfam" id="TIGR00594">
    <property type="entry name" value="polc"/>
    <property type="match status" value="1"/>
</dbReference>
<dbReference type="InterPro" id="IPR011708">
    <property type="entry name" value="DNA_pol3_alpha_NTPase_dom"/>
</dbReference>
<evidence type="ECO:0000259" key="9">
    <source>
        <dbReference type="Pfam" id="PF07733"/>
    </source>
</evidence>
<dbReference type="AlphaFoldDB" id="A0A0F9RMR3"/>
<dbReference type="PANTHER" id="PTHR32294">
    <property type="entry name" value="DNA POLYMERASE III SUBUNIT ALPHA"/>
    <property type="match status" value="1"/>
</dbReference>
<dbReference type="Gene3D" id="1.10.10.1600">
    <property type="entry name" value="Bacterial DNA polymerase III alpha subunit, thumb domain"/>
    <property type="match status" value="1"/>
</dbReference>
<dbReference type="Pfam" id="PF17657">
    <property type="entry name" value="DNA_pol3_finger"/>
    <property type="match status" value="1"/>
</dbReference>
<dbReference type="SUPFAM" id="SSF50249">
    <property type="entry name" value="Nucleic acid-binding proteins"/>
    <property type="match status" value="1"/>
</dbReference>
<feature type="domain" description="OB" evidence="8">
    <location>
        <begin position="544"/>
        <end position="603"/>
    </location>
</feature>
<dbReference type="Gene3D" id="1.10.150.870">
    <property type="match status" value="1"/>
</dbReference>
<dbReference type="EC" id="2.7.7.7" evidence="2"/>
<evidence type="ECO:0000256" key="3">
    <source>
        <dbReference type="ARBA" id="ARBA00022679"/>
    </source>
</evidence>
<dbReference type="GO" id="GO:0005737">
    <property type="term" value="C:cytoplasm"/>
    <property type="evidence" value="ECO:0007669"/>
    <property type="project" value="UniProtKB-SubCell"/>
</dbReference>
<reference evidence="12" key="1">
    <citation type="journal article" date="2015" name="Nature">
        <title>Complex archaea that bridge the gap between prokaryotes and eukaryotes.</title>
        <authorList>
            <person name="Spang A."/>
            <person name="Saw J.H."/>
            <person name="Jorgensen S.L."/>
            <person name="Zaremba-Niedzwiedzka K."/>
            <person name="Martijn J."/>
            <person name="Lind A.E."/>
            <person name="van Eijk R."/>
            <person name="Schleper C."/>
            <person name="Guy L."/>
            <person name="Ettema T.J."/>
        </authorList>
    </citation>
    <scope>NUCLEOTIDE SEQUENCE</scope>
</reference>
<dbReference type="Pfam" id="PF14579">
    <property type="entry name" value="HHH_6"/>
    <property type="match status" value="1"/>
</dbReference>
<feature type="domain" description="DNA polymerase helix-hairpin-helix motif" evidence="10">
    <location>
        <begin position="359"/>
        <end position="448"/>
    </location>
</feature>
<gene>
    <name evidence="12" type="ORF">LCGC14_0876660</name>
</gene>
<accession>A0A0F9RMR3</accession>
<proteinExistence type="predicted"/>
<evidence type="ECO:0000256" key="4">
    <source>
        <dbReference type="ARBA" id="ARBA00022695"/>
    </source>
</evidence>
<evidence type="ECO:0000256" key="7">
    <source>
        <dbReference type="ARBA" id="ARBA00049244"/>
    </source>
</evidence>
<organism evidence="12">
    <name type="scientific">marine sediment metagenome</name>
    <dbReference type="NCBI Taxonomy" id="412755"/>
    <lineage>
        <taxon>unclassified sequences</taxon>
        <taxon>metagenomes</taxon>
        <taxon>ecological metagenomes</taxon>
    </lineage>
</organism>
<comment type="catalytic activity">
    <reaction evidence="7">
        <text>DNA(n) + a 2'-deoxyribonucleoside 5'-triphosphate = DNA(n+1) + diphosphate</text>
        <dbReference type="Rhea" id="RHEA:22508"/>
        <dbReference type="Rhea" id="RHEA-COMP:17339"/>
        <dbReference type="Rhea" id="RHEA-COMP:17340"/>
        <dbReference type="ChEBI" id="CHEBI:33019"/>
        <dbReference type="ChEBI" id="CHEBI:61560"/>
        <dbReference type="ChEBI" id="CHEBI:173112"/>
        <dbReference type="EC" id="2.7.7.7"/>
    </reaction>
</comment>
<evidence type="ECO:0000313" key="12">
    <source>
        <dbReference type="EMBL" id="KKN26236.1"/>
    </source>
</evidence>
<dbReference type="EMBL" id="LAZR01002735">
    <property type="protein sequence ID" value="KKN26236.1"/>
    <property type="molecule type" value="Genomic_DNA"/>
</dbReference>